<dbReference type="OMA" id="KIMFINS"/>
<keyword evidence="3" id="KW-0813">Transport</keyword>
<keyword evidence="4 7" id="KW-0812">Transmembrane</keyword>
<dbReference type="AlphaFoldDB" id="A0A1M8A1W4"/>
<dbReference type="EMBL" id="LT671821">
    <property type="protein sequence ID" value="SHO76452.1"/>
    <property type="molecule type" value="Genomic_DNA"/>
</dbReference>
<accession>A0A1M8A1W4</accession>
<evidence type="ECO:0000256" key="4">
    <source>
        <dbReference type="ARBA" id="ARBA00022692"/>
    </source>
</evidence>
<sequence>MENALGPPQTGHASYGEVRSPSPVWLVNLTSMFLGMCVLAPFNAMVYSIEYFRDAFRGTVLEQTFASGLIMTFNIVAVICTVLATMSGSKKQTTPSLQIQRTLQAFLGVNVMMLGSILVLDISAIHHPYLYFLFLLFSCVISAMLQSYLQSATMNFCTRLDIGGNVLSYMLLGQALNGALGSVVNLISSWIAAQYGTHTRTSTHYLQNSRATTAVYLWTLFLQCLALGLLQTTLRDPVVKGRIEAWMSQSYDASTEDENSPWSRIVAVQKRIVPWSASIFGLFLVTLTVYPGLTSRVRTLTHVPWLQNPSVFVAWHLVAMNMGDLVGRRLPLLLPWLNVRNSRIAVGITLVRGLFLPAILACHVRPDQTKSFSDITFFALVFSLGLTTGLLSTSFLVSGSQSVHDSSGVCPEDVMLLNVQQESQMPNVWADEDAATASMILAFWLVCGLASGAFASLVANVIMG</sequence>
<evidence type="ECO:0000256" key="1">
    <source>
        <dbReference type="ARBA" id="ARBA00004141"/>
    </source>
</evidence>
<feature type="transmembrane region" description="Helical" evidence="7">
    <location>
        <begin position="375"/>
        <end position="397"/>
    </location>
</feature>
<feature type="transmembrane region" description="Helical" evidence="7">
    <location>
        <begin position="65"/>
        <end position="85"/>
    </location>
</feature>
<feature type="transmembrane region" description="Helical" evidence="7">
    <location>
        <begin position="272"/>
        <end position="293"/>
    </location>
</feature>
<feature type="transmembrane region" description="Helical" evidence="7">
    <location>
        <begin position="24"/>
        <end position="44"/>
    </location>
</feature>
<feature type="transmembrane region" description="Helical" evidence="7">
    <location>
        <begin position="441"/>
        <end position="463"/>
    </location>
</feature>
<dbReference type="Proteomes" id="UP000186303">
    <property type="component" value="Chromosome 1"/>
</dbReference>
<proteinExistence type="inferred from homology"/>
<keyword evidence="5 7" id="KW-1133">Transmembrane helix</keyword>
<feature type="transmembrane region" description="Helical" evidence="7">
    <location>
        <begin position="169"/>
        <end position="193"/>
    </location>
</feature>
<dbReference type="GO" id="GO:0005886">
    <property type="term" value="C:plasma membrane"/>
    <property type="evidence" value="ECO:0007669"/>
    <property type="project" value="TreeGrafter"/>
</dbReference>
<name>A0A1M8A1W4_MALS4</name>
<organism evidence="8 9">
    <name type="scientific">Malassezia sympodialis (strain ATCC 42132)</name>
    <name type="common">Atopic eczema-associated yeast</name>
    <dbReference type="NCBI Taxonomy" id="1230383"/>
    <lineage>
        <taxon>Eukaryota</taxon>
        <taxon>Fungi</taxon>
        <taxon>Dikarya</taxon>
        <taxon>Basidiomycota</taxon>
        <taxon>Ustilaginomycotina</taxon>
        <taxon>Malasseziomycetes</taxon>
        <taxon>Malasseziales</taxon>
        <taxon>Malasseziaceae</taxon>
        <taxon>Malassezia</taxon>
    </lineage>
</organism>
<feature type="transmembrane region" description="Helical" evidence="7">
    <location>
        <begin position="343"/>
        <end position="363"/>
    </location>
</feature>
<evidence type="ECO:0000256" key="2">
    <source>
        <dbReference type="ARBA" id="ARBA00007965"/>
    </source>
</evidence>
<dbReference type="PANTHER" id="PTHR10332">
    <property type="entry name" value="EQUILIBRATIVE NUCLEOSIDE TRANSPORTER"/>
    <property type="match status" value="1"/>
</dbReference>
<evidence type="ECO:0000256" key="7">
    <source>
        <dbReference type="SAM" id="Phobius"/>
    </source>
</evidence>
<dbReference type="InterPro" id="IPR002259">
    <property type="entry name" value="Eqnu_transpt"/>
</dbReference>
<dbReference type="GO" id="GO:0034257">
    <property type="term" value="F:nicotinamide riboside transmembrane transporter activity"/>
    <property type="evidence" value="ECO:0007669"/>
    <property type="project" value="TreeGrafter"/>
</dbReference>
<dbReference type="OrthoDB" id="10261753at2759"/>
<feature type="transmembrane region" description="Helical" evidence="7">
    <location>
        <begin position="105"/>
        <end position="122"/>
    </location>
</feature>
<evidence type="ECO:0000313" key="8">
    <source>
        <dbReference type="EMBL" id="SHO76452.1"/>
    </source>
</evidence>
<protein>
    <submittedName>
        <fullName evidence="8">Uncharacterized protein</fullName>
    </submittedName>
</protein>
<feature type="transmembrane region" description="Helical" evidence="7">
    <location>
        <begin position="305"/>
        <end position="323"/>
    </location>
</feature>
<keyword evidence="6 7" id="KW-0472">Membrane</keyword>
<dbReference type="VEuPathDB" id="FungiDB:MSYG_0790"/>
<dbReference type="GO" id="GO:0000329">
    <property type="term" value="C:fungal-type vacuole membrane"/>
    <property type="evidence" value="ECO:0007669"/>
    <property type="project" value="TreeGrafter"/>
</dbReference>
<dbReference type="Pfam" id="PF01733">
    <property type="entry name" value="Nucleoside_tran"/>
    <property type="match status" value="1"/>
</dbReference>
<evidence type="ECO:0000256" key="6">
    <source>
        <dbReference type="ARBA" id="ARBA00023136"/>
    </source>
</evidence>
<reference evidence="9" key="1">
    <citation type="journal article" date="2017" name="Nucleic Acids Res.">
        <title>Proteogenomics produces comprehensive and highly accurate protein-coding gene annotation in a complete genome assembly of Malassezia sympodialis.</title>
        <authorList>
            <person name="Zhu Y."/>
            <person name="Engstroem P.G."/>
            <person name="Tellgren-Roth C."/>
            <person name="Baudo C.D."/>
            <person name="Kennell J.C."/>
            <person name="Sun S."/>
            <person name="Billmyre R.B."/>
            <person name="Schroeder M.S."/>
            <person name="Andersson A."/>
            <person name="Holm T."/>
            <person name="Sigurgeirsson B."/>
            <person name="Wu G."/>
            <person name="Sankaranarayanan S.R."/>
            <person name="Siddharthan R."/>
            <person name="Sanyal K."/>
            <person name="Lundeberg J."/>
            <person name="Nystedt B."/>
            <person name="Boekhout T."/>
            <person name="Dawson T.L. Jr."/>
            <person name="Heitman J."/>
            <person name="Scheynius A."/>
            <person name="Lehtioe J."/>
        </authorList>
    </citation>
    <scope>NUCLEOTIDE SEQUENCE [LARGE SCALE GENOMIC DNA]</scope>
    <source>
        <strain evidence="9">ATCC 42132</strain>
    </source>
</reference>
<feature type="transmembrane region" description="Helical" evidence="7">
    <location>
        <begin position="129"/>
        <end position="149"/>
    </location>
</feature>
<comment type="subcellular location">
    <subcellularLocation>
        <location evidence="1">Membrane</location>
        <topology evidence="1">Multi-pass membrane protein</topology>
    </subcellularLocation>
</comment>
<evidence type="ECO:0000313" key="9">
    <source>
        <dbReference type="Proteomes" id="UP000186303"/>
    </source>
</evidence>
<comment type="similarity">
    <text evidence="2">Belongs to the SLC29A/ENT transporter (TC 2.A.57) family.</text>
</comment>
<keyword evidence="9" id="KW-1185">Reference proteome</keyword>
<gene>
    <name evidence="8" type="ORF">MSYG_0790</name>
</gene>
<dbReference type="PANTHER" id="PTHR10332:SF88">
    <property type="entry name" value="EQUILIBRATIVE NUCLEOSIDE TRANSPORTER 1, ISOFORM A"/>
    <property type="match status" value="1"/>
</dbReference>
<dbReference type="GO" id="GO:0015205">
    <property type="term" value="F:nucleobase transmembrane transporter activity"/>
    <property type="evidence" value="ECO:0007669"/>
    <property type="project" value="TreeGrafter"/>
</dbReference>
<evidence type="ECO:0000256" key="5">
    <source>
        <dbReference type="ARBA" id="ARBA00022989"/>
    </source>
</evidence>
<evidence type="ECO:0000256" key="3">
    <source>
        <dbReference type="ARBA" id="ARBA00022448"/>
    </source>
</evidence>
<feature type="transmembrane region" description="Helical" evidence="7">
    <location>
        <begin position="214"/>
        <end position="234"/>
    </location>
</feature>